<evidence type="ECO:0000313" key="3">
    <source>
        <dbReference type="Proteomes" id="UP001580928"/>
    </source>
</evidence>
<keyword evidence="3" id="KW-1185">Reference proteome</keyword>
<dbReference type="Gene3D" id="2.120.10.30">
    <property type="entry name" value="TolB, C-terminal domain"/>
    <property type="match status" value="1"/>
</dbReference>
<dbReference type="SUPFAM" id="SSF82171">
    <property type="entry name" value="DPP6 N-terminal domain-like"/>
    <property type="match status" value="1"/>
</dbReference>
<protein>
    <recommendedName>
        <fullName evidence="4">WD40-like Beta Propeller Repeat</fullName>
    </recommendedName>
</protein>
<evidence type="ECO:0000313" key="2">
    <source>
        <dbReference type="EMBL" id="MFB5944802.1"/>
    </source>
</evidence>
<name>A0ABV5CB85_9SPHI</name>
<dbReference type="InterPro" id="IPR011659">
    <property type="entry name" value="WD40"/>
</dbReference>
<gene>
    <name evidence="2" type="ORF">WKR92_03040</name>
</gene>
<dbReference type="PROSITE" id="PS51257">
    <property type="entry name" value="PROKAR_LIPOPROTEIN"/>
    <property type="match status" value="1"/>
</dbReference>
<dbReference type="Proteomes" id="UP001580928">
    <property type="component" value="Unassembled WGS sequence"/>
</dbReference>
<evidence type="ECO:0008006" key="4">
    <source>
        <dbReference type="Google" id="ProtNLM"/>
    </source>
</evidence>
<proteinExistence type="predicted"/>
<sequence>MQNLRIKRIGCFLMAFFLLASGCKESDPNIPEKSGTLYYSSANELIKYDFRSKQEVSLFSGGDNYRISEDAKRFLWYKNNFTDGITQVQVHNLQTPSEYQTITVPLVIEHTPQFVIGETSLFAALARAEDEPINRTDLVFFNDNNQINGRIPHVKSFVFLPNGNDIILSAEALNAQGEPIGYALALLKNYQSETDQQSIVIHEYPDYAQLPEGIAVSPNGRQIVFTQSDHLYTANTQENGTPKQLTQSRFREIDAAWSPDGQSIIFTANVSGVAECGEIRIIPAHPNDPIPVPEDGVNNKPVDPLQPLDSDGEVIHACASESFIWL</sequence>
<dbReference type="Pfam" id="PF07676">
    <property type="entry name" value="PD40"/>
    <property type="match status" value="1"/>
</dbReference>
<feature type="chain" id="PRO_5045218400" description="WD40-like Beta Propeller Repeat" evidence="1">
    <location>
        <begin position="27"/>
        <end position="326"/>
    </location>
</feature>
<keyword evidence="1" id="KW-0732">Signal</keyword>
<accession>A0ABV5CB85</accession>
<organism evidence="2 3">
    <name type="scientific">Albibacterium profundi</name>
    <dbReference type="NCBI Taxonomy" id="3134906"/>
    <lineage>
        <taxon>Bacteria</taxon>
        <taxon>Pseudomonadati</taxon>
        <taxon>Bacteroidota</taxon>
        <taxon>Sphingobacteriia</taxon>
        <taxon>Sphingobacteriales</taxon>
        <taxon>Sphingobacteriaceae</taxon>
        <taxon>Albibacterium</taxon>
    </lineage>
</organism>
<feature type="signal peptide" evidence="1">
    <location>
        <begin position="1"/>
        <end position="26"/>
    </location>
</feature>
<dbReference type="InterPro" id="IPR011042">
    <property type="entry name" value="6-blade_b-propeller_TolB-like"/>
</dbReference>
<dbReference type="RefSeq" id="WP_375556362.1">
    <property type="nucleotide sequence ID" value="NZ_JBBVGT010000002.1"/>
</dbReference>
<reference evidence="2 3" key="1">
    <citation type="submission" date="2024-04" db="EMBL/GenBank/DDBJ databases">
        <title>Albibacterium profundi sp. nov., isolated from sediment of the Challenger Deep of Mariana Trench.</title>
        <authorList>
            <person name="Wang Y."/>
        </authorList>
    </citation>
    <scope>NUCLEOTIDE SEQUENCE [LARGE SCALE GENOMIC DNA]</scope>
    <source>
        <strain evidence="2 3">RHL897</strain>
    </source>
</reference>
<comment type="caution">
    <text evidence="2">The sequence shown here is derived from an EMBL/GenBank/DDBJ whole genome shotgun (WGS) entry which is preliminary data.</text>
</comment>
<dbReference type="EMBL" id="JBBVGT010000002">
    <property type="protein sequence ID" value="MFB5944802.1"/>
    <property type="molecule type" value="Genomic_DNA"/>
</dbReference>
<evidence type="ECO:0000256" key="1">
    <source>
        <dbReference type="SAM" id="SignalP"/>
    </source>
</evidence>